<evidence type="ECO:0000313" key="3">
    <source>
        <dbReference type="Proteomes" id="UP000635606"/>
    </source>
</evidence>
<comment type="caution">
    <text evidence="2">The sequence shown here is derived from an EMBL/GenBank/DDBJ whole genome shotgun (WGS) entry which is preliminary data.</text>
</comment>
<dbReference type="Gene3D" id="3.40.50.970">
    <property type="match status" value="1"/>
</dbReference>
<reference evidence="2" key="1">
    <citation type="submission" date="2021-01" db="EMBL/GenBank/DDBJ databases">
        <title>Whole genome shotgun sequence of Virgisporangium ochraceum NBRC 16418.</title>
        <authorList>
            <person name="Komaki H."/>
            <person name="Tamura T."/>
        </authorList>
    </citation>
    <scope>NUCLEOTIDE SEQUENCE</scope>
    <source>
        <strain evidence="2">NBRC 16418</strain>
    </source>
</reference>
<evidence type="ECO:0000259" key="1">
    <source>
        <dbReference type="Pfam" id="PF02775"/>
    </source>
</evidence>
<dbReference type="InterPro" id="IPR029061">
    <property type="entry name" value="THDP-binding"/>
</dbReference>
<dbReference type="AlphaFoldDB" id="A0A8J4A692"/>
<organism evidence="2 3">
    <name type="scientific">Virgisporangium ochraceum</name>
    <dbReference type="NCBI Taxonomy" id="65505"/>
    <lineage>
        <taxon>Bacteria</taxon>
        <taxon>Bacillati</taxon>
        <taxon>Actinomycetota</taxon>
        <taxon>Actinomycetes</taxon>
        <taxon>Micromonosporales</taxon>
        <taxon>Micromonosporaceae</taxon>
        <taxon>Virgisporangium</taxon>
    </lineage>
</organism>
<sequence length="189" mass="19954">MTAQDASQRRDRALLLIGDAIKNAGAALIVGNGDLSRRVGNLLEDVPAILLEGAMGMSAAVAVGFNRFSNLPTVVIEGDGNRILGSPAAEWLATSNLKVLHVVFANHMHASSGGQPVALDLSLTGPSVYRVEIHDLAGIADVLSLWSEGTLPVQLTITETVDSLDLPPRPQRSIESQANALQQYTLGLR</sequence>
<gene>
    <name evidence="2" type="ORF">Voc01_090220</name>
</gene>
<dbReference type="InterPro" id="IPR011766">
    <property type="entry name" value="TPP_enzyme_TPP-bd"/>
</dbReference>
<dbReference type="GO" id="GO:0000287">
    <property type="term" value="F:magnesium ion binding"/>
    <property type="evidence" value="ECO:0007669"/>
    <property type="project" value="UniProtKB-ARBA"/>
</dbReference>
<dbReference type="GO" id="GO:0030976">
    <property type="term" value="F:thiamine pyrophosphate binding"/>
    <property type="evidence" value="ECO:0007669"/>
    <property type="project" value="InterPro"/>
</dbReference>
<proteinExistence type="predicted"/>
<dbReference type="SUPFAM" id="SSF52518">
    <property type="entry name" value="Thiamin diphosphate-binding fold (THDP-binding)"/>
    <property type="match status" value="1"/>
</dbReference>
<name>A0A8J4A692_9ACTN</name>
<dbReference type="Pfam" id="PF02775">
    <property type="entry name" value="TPP_enzyme_C"/>
    <property type="match status" value="1"/>
</dbReference>
<protein>
    <recommendedName>
        <fullName evidence="1">Thiamine pyrophosphate enzyme TPP-binding domain-containing protein</fullName>
    </recommendedName>
</protein>
<dbReference type="RefSeq" id="WP_203933911.1">
    <property type="nucleotide sequence ID" value="NZ_BOPH01000129.1"/>
</dbReference>
<dbReference type="GO" id="GO:0003824">
    <property type="term" value="F:catalytic activity"/>
    <property type="evidence" value="ECO:0007669"/>
    <property type="project" value="InterPro"/>
</dbReference>
<evidence type="ECO:0000313" key="2">
    <source>
        <dbReference type="EMBL" id="GIJ74105.1"/>
    </source>
</evidence>
<feature type="domain" description="Thiamine pyrophosphate enzyme TPP-binding" evidence="1">
    <location>
        <begin position="53"/>
        <end position="118"/>
    </location>
</feature>
<dbReference type="Proteomes" id="UP000635606">
    <property type="component" value="Unassembled WGS sequence"/>
</dbReference>
<dbReference type="EMBL" id="BOPH01000129">
    <property type="protein sequence ID" value="GIJ74105.1"/>
    <property type="molecule type" value="Genomic_DNA"/>
</dbReference>
<keyword evidence="3" id="KW-1185">Reference proteome</keyword>
<accession>A0A8J4A692</accession>